<dbReference type="Gene3D" id="2.60.40.10">
    <property type="entry name" value="Immunoglobulins"/>
    <property type="match status" value="1"/>
</dbReference>
<proteinExistence type="predicted"/>
<feature type="domain" description="Galactose oxidase-like Early set" evidence="3">
    <location>
        <begin position="603"/>
        <end position="696"/>
    </location>
</feature>
<dbReference type="InterPro" id="IPR014756">
    <property type="entry name" value="Ig_E-set"/>
</dbReference>
<comment type="caution">
    <text evidence="4">The sequence shown here is derived from an EMBL/GenBank/DDBJ whole genome shotgun (WGS) entry which is preliminary data.</text>
</comment>
<dbReference type="PANTHER" id="PTHR32208">
    <property type="entry name" value="SECRETED PROTEIN-RELATED"/>
    <property type="match status" value="1"/>
</dbReference>
<evidence type="ECO:0000313" key="4">
    <source>
        <dbReference type="EMBL" id="MFC7308943.1"/>
    </source>
</evidence>
<dbReference type="RefSeq" id="WP_381837398.1">
    <property type="nucleotide sequence ID" value="NZ_JBHTCF010000018.1"/>
</dbReference>
<accession>A0ABW2JU42</accession>
<dbReference type="InterPro" id="IPR009880">
    <property type="entry name" value="Glyoxal_oxidase_N"/>
</dbReference>
<dbReference type="Proteomes" id="UP001596523">
    <property type="component" value="Unassembled WGS sequence"/>
</dbReference>
<evidence type="ECO:0000259" key="3">
    <source>
        <dbReference type="Pfam" id="PF09118"/>
    </source>
</evidence>
<dbReference type="InterPro" id="IPR013783">
    <property type="entry name" value="Ig-like_fold"/>
</dbReference>
<dbReference type="InterPro" id="IPR015202">
    <property type="entry name" value="GO-like_E_set"/>
</dbReference>
<dbReference type="Gene3D" id="2.130.10.80">
    <property type="entry name" value="Galactose oxidase/kelch, beta-propeller"/>
    <property type="match status" value="1"/>
</dbReference>
<keyword evidence="1" id="KW-0732">Signal</keyword>
<dbReference type="SUPFAM" id="SSF50965">
    <property type="entry name" value="Galactose oxidase, central domain"/>
    <property type="match status" value="1"/>
</dbReference>
<evidence type="ECO:0000256" key="1">
    <source>
        <dbReference type="ARBA" id="ARBA00022729"/>
    </source>
</evidence>
<dbReference type="InterPro" id="IPR011043">
    <property type="entry name" value="Gal_Oxase/kelch_b-propeller"/>
</dbReference>
<dbReference type="PANTHER" id="PTHR32208:SF21">
    <property type="entry name" value="LOW QUALITY PROTEIN: ALDEHYDE OXIDASE GLOX-LIKE"/>
    <property type="match status" value="1"/>
</dbReference>
<protein>
    <submittedName>
        <fullName evidence="4">Galactose oxidase-like domain-containing protein</fullName>
    </submittedName>
</protein>
<dbReference type="InterPro" id="IPR037293">
    <property type="entry name" value="Gal_Oxidase_central_sf"/>
</dbReference>
<dbReference type="CDD" id="cd02851">
    <property type="entry name" value="E_set_GO_C"/>
    <property type="match status" value="1"/>
</dbReference>
<reference evidence="5" key="1">
    <citation type="journal article" date="2019" name="Int. J. Syst. Evol. Microbiol.">
        <title>The Global Catalogue of Microorganisms (GCM) 10K type strain sequencing project: providing services to taxonomists for standard genome sequencing and annotation.</title>
        <authorList>
            <consortium name="The Broad Institute Genomics Platform"/>
            <consortium name="The Broad Institute Genome Sequencing Center for Infectious Disease"/>
            <person name="Wu L."/>
            <person name="Ma J."/>
        </authorList>
    </citation>
    <scope>NUCLEOTIDE SEQUENCE [LARGE SCALE GENOMIC DNA]</scope>
    <source>
        <strain evidence="5">SYNS20</strain>
    </source>
</reference>
<sequence>MEHRPEYLDVSLAEVRAGSNVLRLRVHAVQGRVRADKAVPLRLGTSRDESLSLSVTSETGLTTVGVSRRAAEQSGSVAVTVSAGRPATVWVVARGVGAPQVPGDRLTVRSPHGALTIEVWIEPVGGQWQPAGKAGTSLDLGIVAVHAALMRKGTGAENIMLSGARKRNEDGSFKPDPKHKGQWLWNVKAMGDLESRALDLDTLRSQERPMDGVGGTPKKNLFCAGHAHLPDGRLLIAGGHIVHDPDNHEQPPGNDGDRVYIYDPQRTPGYTLQEDVLLNPPRWYPTVTALPDGLMLIAGGSSDCQYTKQYWERINNDYLLFDPATGRVLDLGKVDLIAAKTIPKKDRLATYPAVFVLPTNHADGTVIALAETNKAWLYHYRTRQPLRRAAKHYRMHTKGSRSYPTYGSFVLLPLEPGSSKARILAVGGQHETKRDHRDDTVTQKSTATAEILDIDTSRDLAKQQGWRKIASLSHRRFLCDATLLADGTVLISGGASHGWVSHNEHPVNAAELFDPVTEAFTPAATARTDRRYHATALLQPDGTVLKMGSTGGYGADDEEVAEWLRAHTDAERYLPPYLWRGPRPVITRVTDRAGSPTLAADTNPTLHYGQDIGLAARGEGLDNKSRVALIRPGAVTHGFDHDQRYVWLDTTCTPSDDGWRIVAKLPLNQAAAPPGDYLLVLVDGHGVPSETRWVRVAAAGA</sequence>
<feature type="domain" description="Glyoxal oxidase N-terminal" evidence="2">
    <location>
        <begin position="222"/>
        <end position="553"/>
    </location>
</feature>
<organism evidence="4 5">
    <name type="scientific">Streptomyces monticola</name>
    <dbReference type="NCBI Taxonomy" id="2666263"/>
    <lineage>
        <taxon>Bacteria</taxon>
        <taxon>Bacillati</taxon>
        <taxon>Actinomycetota</taxon>
        <taxon>Actinomycetes</taxon>
        <taxon>Kitasatosporales</taxon>
        <taxon>Streptomycetaceae</taxon>
        <taxon>Streptomyces</taxon>
    </lineage>
</organism>
<name>A0ABW2JU42_9ACTN</name>
<dbReference type="SUPFAM" id="SSF81296">
    <property type="entry name" value="E set domains"/>
    <property type="match status" value="1"/>
</dbReference>
<dbReference type="Pfam" id="PF07250">
    <property type="entry name" value="Glyoxal_oxid_N"/>
    <property type="match status" value="1"/>
</dbReference>
<dbReference type="Pfam" id="PF09118">
    <property type="entry name" value="GO-like_E_set"/>
    <property type="match status" value="1"/>
</dbReference>
<keyword evidence="5" id="KW-1185">Reference proteome</keyword>
<gene>
    <name evidence="4" type="ORF">ACFQVC_32640</name>
</gene>
<evidence type="ECO:0000313" key="5">
    <source>
        <dbReference type="Proteomes" id="UP001596523"/>
    </source>
</evidence>
<dbReference type="EMBL" id="JBHTCF010000018">
    <property type="protein sequence ID" value="MFC7308943.1"/>
    <property type="molecule type" value="Genomic_DNA"/>
</dbReference>
<evidence type="ECO:0000259" key="2">
    <source>
        <dbReference type="Pfam" id="PF07250"/>
    </source>
</evidence>